<evidence type="ECO:0000256" key="3">
    <source>
        <dbReference type="ARBA" id="ARBA00023002"/>
    </source>
</evidence>
<dbReference type="InterPro" id="IPR039650">
    <property type="entry name" value="HdrA-like"/>
</dbReference>
<evidence type="ECO:0008006" key="9">
    <source>
        <dbReference type="Google" id="ProtNLM"/>
    </source>
</evidence>
<reference evidence="8" key="1">
    <citation type="submission" date="2018-01" db="EMBL/GenBank/DDBJ databases">
        <authorList>
            <person name="Peeters C."/>
        </authorList>
    </citation>
    <scope>NUCLEOTIDE SEQUENCE [LARGE SCALE GENOMIC DNA]</scope>
</reference>
<gene>
    <name evidence="7" type="ORF">NOV72_03743</name>
</gene>
<keyword evidence="4" id="KW-0408">Iron</keyword>
<keyword evidence="6" id="KW-0472">Membrane</keyword>
<keyword evidence="8" id="KW-1185">Reference proteome</keyword>
<keyword evidence="6" id="KW-0812">Transmembrane</keyword>
<feature type="transmembrane region" description="Helical" evidence="6">
    <location>
        <begin position="32"/>
        <end position="51"/>
    </location>
</feature>
<dbReference type="GO" id="GO:0046872">
    <property type="term" value="F:metal ion binding"/>
    <property type="evidence" value="ECO:0007669"/>
    <property type="project" value="UniProtKB-KW"/>
</dbReference>
<evidence type="ECO:0000256" key="1">
    <source>
        <dbReference type="ARBA" id="ARBA00022485"/>
    </source>
</evidence>
<dbReference type="Proteomes" id="UP000238169">
    <property type="component" value="Unassembled WGS sequence"/>
</dbReference>
<organism evidence="7 8">
    <name type="scientific">Caballeronia novacaledonica</name>
    <dbReference type="NCBI Taxonomy" id="1544861"/>
    <lineage>
        <taxon>Bacteria</taxon>
        <taxon>Pseudomonadati</taxon>
        <taxon>Pseudomonadota</taxon>
        <taxon>Betaproteobacteria</taxon>
        <taxon>Burkholderiales</taxon>
        <taxon>Burkholderiaceae</taxon>
        <taxon>Caballeronia</taxon>
    </lineage>
</organism>
<evidence type="ECO:0000256" key="4">
    <source>
        <dbReference type="ARBA" id="ARBA00023004"/>
    </source>
</evidence>
<evidence type="ECO:0000313" key="8">
    <source>
        <dbReference type="Proteomes" id="UP000238169"/>
    </source>
</evidence>
<protein>
    <recommendedName>
        <fullName evidence="9">FAD dependent oxidoreductase</fullName>
    </recommendedName>
</protein>
<dbReference type="AlphaFoldDB" id="A0A2U3I8M0"/>
<dbReference type="Gene3D" id="3.50.50.60">
    <property type="entry name" value="FAD/NAD(P)-binding domain"/>
    <property type="match status" value="1"/>
</dbReference>
<evidence type="ECO:0000256" key="5">
    <source>
        <dbReference type="ARBA" id="ARBA00023014"/>
    </source>
</evidence>
<proteinExistence type="predicted"/>
<dbReference type="InterPro" id="IPR036188">
    <property type="entry name" value="FAD/NAD-bd_sf"/>
</dbReference>
<dbReference type="SUPFAM" id="SSF51905">
    <property type="entry name" value="FAD/NAD(P)-binding domain"/>
    <property type="match status" value="1"/>
</dbReference>
<dbReference type="PANTHER" id="PTHR43498:SF1">
    <property type="entry name" value="COB--COM HETERODISULFIDE REDUCTASE IRON-SULFUR SUBUNIT A"/>
    <property type="match status" value="1"/>
</dbReference>
<sequence length="563" mass="61439">MNKNKSSINIPEPIRSGAFVQTFRTYTRSASIFILSILFVIGGYAVVQIPLRQGSPDIIVYGATPAGISAALSAGKLGKKVLILEPGNHLGGMVTSGVSVSDAYSPDLLWSMGGFAARFTHAVEDHYGQVWTLGGTRHEPHVAEEIFRAMLEAQQNVRVEFGSALREVDTRDKAIISVVTILGKKHLAKVFVDASYDGDLMVLSGTRYVLGRESRLKYNESLAGFMPASIKEGARVDPYRVPGDPESGLLPHIIENPLTPMGAEDMSLQAYGYRLCVTADPANQLPIVKPDNYDPHEFEALGRIAAGHPELKTTFDFIGNVAIPNNKFDVNNVGIFSTDQIEGSSEYLNKDAAGRRAIESERKRYTMAVIHFLSTDERIPVNVRKEIGSWGLCKDEFTDTNGIPPLLYVREGRRMIGKYVITQHDLFGETSVPDPIGFGGFPMDQHIVHRFAHDGQIATEGILWKPLTRPYPISYRAIVPTSDQVHNLLVPVSLSASHIGFSSLRVEPTFMITGQAAGAAASISIDTHVSVQDVDYKQLSSVLIGQGAVLSPREAPAETLVVR</sequence>
<dbReference type="GO" id="GO:0016491">
    <property type="term" value="F:oxidoreductase activity"/>
    <property type="evidence" value="ECO:0007669"/>
    <property type="project" value="UniProtKB-KW"/>
</dbReference>
<dbReference type="EMBL" id="OGTP01000013">
    <property type="protein sequence ID" value="SPB16544.1"/>
    <property type="molecule type" value="Genomic_DNA"/>
</dbReference>
<keyword evidence="3" id="KW-0560">Oxidoreductase</keyword>
<dbReference type="RefSeq" id="WP_106856107.1">
    <property type="nucleotide sequence ID" value="NZ_OGTP01000013.1"/>
</dbReference>
<name>A0A2U3I8M0_9BURK</name>
<keyword evidence="6" id="KW-1133">Transmembrane helix</keyword>
<keyword evidence="2" id="KW-0479">Metal-binding</keyword>
<evidence type="ECO:0000256" key="6">
    <source>
        <dbReference type="SAM" id="Phobius"/>
    </source>
</evidence>
<dbReference type="Pfam" id="PF12831">
    <property type="entry name" value="FAD_oxidored"/>
    <property type="match status" value="1"/>
</dbReference>
<evidence type="ECO:0000256" key="2">
    <source>
        <dbReference type="ARBA" id="ARBA00022723"/>
    </source>
</evidence>
<dbReference type="GO" id="GO:0051539">
    <property type="term" value="F:4 iron, 4 sulfur cluster binding"/>
    <property type="evidence" value="ECO:0007669"/>
    <property type="project" value="UniProtKB-KW"/>
</dbReference>
<evidence type="ECO:0000313" key="7">
    <source>
        <dbReference type="EMBL" id="SPB16544.1"/>
    </source>
</evidence>
<dbReference type="OrthoDB" id="9777740at2"/>
<accession>A0A2U3I8M0</accession>
<dbReference type="PANTHER" id="PTHR43498">
    <property type="entry name" value="FERREDOXIN:COB-COM HETERODISULFIDE REDUCTASE SUBUNIT A"/>
    <property type="match status" value="1"/>
</dbReference>
<keyword evidence="1" id="KW-0004">4Fe-4S</keyword>
<keyword evidence="5" id="KW-0411">Iron-sulfur</keyword>